<feature type="transmembrane region" description="Helical" evidence="2">
    <location>
        <begin position="349"/>
        <end position="371"/>
    </location>
</feature>
<proteinExistence type="predicted"/>
<keyword evidence="2" id="KW-0472">Membrane</keyword>
<keyword evidence="4" id="KW-1185">Reference proteome</keyword>
<feature type="region of interest" description="Disordered" evidence="1">
    <location>
        <begin position="93"/>
        <end position="192"/>
    </location>
</feature>
<feature type="compositionally biased region" description="Polar residues" evidence="1">
    <location>
        <begin position="29"/>
        <end position="39"/>
    </location>
</feature>
<feature type="compositionally biased region" description="Basic residues" evidence="1">
    <location>
        <begin position="445"/>
        <end position="460"/>
    </location>
</feature>
<dbReference type="EMBL" id="KN831768">
    <property type="protein sequence ID" value="KIM48740.1"/>
    <property type="molecule type" value="Genomic_DNA"/>
</dbReference>
<evidence type="ECO:0000313" key="3">
    <source>
        <dbReference type="EMBL" id="KIM48740.1"/>
    </source>
</evidence>
<feature type="compositionally biased region" description="Low complexity" evidence="1">
    <location>
        <begin position="138"/>
        <end position="158"/>
    </location>
</feature>
<accession>A0A0C3CJ61</accession>
<keyword evidence="2" id="KW-1133">Transmembrane helix</keyword>
<dbReference type="OrthoDB" id="3253553at2759"/>
<reference evidence="4" key="2">
    <citation type="submission" date="2015-01" db="EMBL/GenBank/DDBJ databases">
        <title>Evolutionary Origins and Diversification of the Mycorrhizal Mutualists.</title>
        <authorList>
            <consortium name="DOE Joint Genome Institute"/>
            <consortium name="Mycorrhizal Genomics Consortium"/>
            <person name="Kohler A."/>
            <person name="Kuo A."/>
            <person name="Nagy L.G."/>
            <person name="Floudas D."/>
            <person name="Copeland A."/>
            <person name="Barry K.W."/>
            <person name="Cichocki N."/>
            <person name="Veneault-Fourrey C."/>
            <person name="LaButti K."/>
            <person name="Lindquist E.A."/>
            <person name="Lipzen A."/>
            <person name="Lundell T."/>
            <person name="Morin E."/>
            <person name="Murat C."/>
            <person name="Riley R."/>
            <person name="Ohm R."/>
            <person name="Sun H."/>
            <person name="Tunlid A."/>
            <person name="Henrissat B."/>
            <person name="Grigoriev I.V."/>
            <person name="Hibbett D.S."/>
            <person name="Martin F."/>
        </authorList>
    </citation>
    <scope>NUCLEOTIDE SEQUENCE [LARGE SCALE GENOMIC DNA]</scope>
    <source>
        <strain evidence="4">h7</strain>
    </source>
</reference>
<sequence length="620" mass="68488">MFSDPNLDTPPPRSQFRRPWSPEPYDPHPSSSTTFNRLQNVHYGEQDQSPEHNFYGASSHRQQRREPSEVSVEALDLADYARTLRVRQAEDPYPAFPSQITQPNGYPPSSFPAFLPLAQSRNSLAQPPSLVSRGPTLSSTSTHHTSSSGRRPGRRPFSMPVTPVPSSHAGSSRHRGPHVVEAESHPTPSEEIDISRFPRWSRNWYNQNSLSTYPTNPIHDPTDDIYSPLPVSHLSGTRSNKKSPFDPGYVHDPYNSNHLYDHPPPLSSVGHDSMRDIVPWSNDPPEYGPPLDPMLKEERMRMLEREFGSKGKGKSKSDGLALVDEEGRPLVGTVDAKGNLVTTGPKRRVFFRTLQIILAAGACIPAIYAAVAIKPENAKDPPPLANKPPVFVLYVLSSLTLLLLLYMFLFRPCCCARSKPQSCKNPLGGAANMGMMVLPVGGAGKKNKKPKGGNKGKGKYGHPGAQGDVQVNLIVDPTAFQPPEASESDSEDDYDSLDEAMMPGGLRYDDRQQARRKKRNRNRRRRGVFEGLAMEEDWRAARSWAKKVAMVDAAGIVLWGAAFVFIMTGKKCPSGGYNGWCNAYNISTACACLLCVAFCVSAFFDVQDIHASKQSPRTRS</sequence>
<feature type="transmembrane region" description="Helical" evidence="2">
    <location>
        <begin position="391"/>
        <end position="410"/>
    </location>
</feature>
<protein>
    <submittedName>
        <fullName evidence="3">Uncharacterized protein</fullName>
    </submittedName>
</protein>
<organism evidence="3 4">
    <name type="scientific">Hebeloma cylindrosporum</name>
    <dbReference type="NCBI Taxonomy" id="76867"/>
    <lineage>
        <taxon>Eukaryota</taxon>
        <taxon>Fungi</taxon>
        <taxon>Dikarya</taxon>
        <taxon>Basidiomycota</taxon>
        <taxon>Agaricomycotina</taxon>
        <taxon>Agaricomycetes</taxon>
        <taxon>Agaricomycetidae</taxon>
        <taxon>Agaricales</taxon>
        <taxon>Agaricineae</taxon>
        <taxon>Hymenogastraceae</taxon>
        <taxon>Hebeloma</taxon>
    </lineage>
</organism>
<feature type="region of interest" description="Disordered" evidence="1">
    <location>
        <begin position="501"/>
        <end position="522"/>
    </location>
</feature>
<evidence type="ECO:0000256" key="2">
    <source>
        <dbReference type="SAM" id="Phobius"/>
    </source>
</evidence>
<reference evidence="3 4" key="1">
    <citation type="submission" date="2014-04" db="EMBL/GenBank/DDBJ databases">
        <authorList>
            <consortium name="DOE Joint Genome Institute"/>
            <person name="Kuo A."/>
            <person name="Gay G."/>
            <person name="Dore J."/>
            <person name="Kohler A."/>
            <person name="Nagy L.G."/>
            <person name="Floudas D."/>
            <person name="Copeland A."/>
            <person name="Barry K.W."/>
            <person name="Cichocki N."/>
            <person name="Veneault-Fourrey C."/>
            <person name="LaButti K."/>
            <person name="Lindquist E.A."/>
            <person name="Lipzen A."/>
            <person name="Lundell T."/>
            <person name="Morin E."/>
            <person name="Murat C."/>
            <person name="Sun H."/>
            <person name="Tunlid A."/>
            <person name="Henrissat B."/>
            <person name="Grigoriev I.V."/>
            <person name="Hibbett D.S."/>
            <person name="Martin F."/>
            <person name="Nordberg H.P."/>
            <person name="Cantor M.N."/>
            <person name="Hua S.X."/>
        </authorList>
    </citation>
    <scope>NUCLEOTIDE SEQUENCE [LARGE SCALE GENOMIC DNA]</scope>
    <source>
        <strain evidence="4">h7</strain>
    </source>
</reference>
<feature type="transmembrane region" description="Helical" evidence="2">
    <location>
        <begin position="548"/>
        <end position="566"/>
    </location>
</feature>
<gene>
    <name evidence="3" type="ORF">M413DRAFT_437916</name>
</gene>
<dbReference type="AlphaFoldDB" id="A0A0C3CJ61"/>
<name>A0A0C3CJ61_HEBCY</name>
<evidence type="ECO:0000313" key="4">
    <source>
        <dbReference type="Proteomes" id="UP000053424"/>
    </source>
</evidence>
<dbReference type="Proteomes" id="UP000053424">
    <property type="component" value="Unassembled WGS sequence"/>
</dbReference>
<feature type="transmembrane region" description="Helical" evidence="2">
    <location>
        <begin position="586"/>
        <end position="604"/>
    </location>
</feature>
<feature type="region of interest" description="Disordered" evidence="1">
    <location>
        <begin position="441"/>
        <end position="465"/>
    </location>
</feature>
<dbReference type="HOGENOM" id="CLU_033747_0_0_1"/>
<feature type="region of interest" description="Disordered" evidence="1">
    <location>
        <begin position="1"/>
        <end position="71"/>
    </location>
</feature>
<evidence type="ECO:0000256" key="1">
    <source>
        <dbReference type="SAM" id="MobiDB-lite"/>
    </source>
</evidence>
<keyword evidence="2" id="KW-0812">Transmembrane</keyword>